<evidence type="ECO:0000256" key="2">
    <source>
        <dbReference type="ARBA" id="ARBA00022723"/>
    </source>
</evidence>
<evidence type="ECO:0000256" key="1">
    <source>
        <dbReference type="ARBA" id="ARBA00010211"/>
    </source>
</evidence>
<evidence type="ECO:0000313" key="4">
    <source>
        <dbReference type="EMBL" id="MBY8826410.1"/>
    </source>
</evidence>
<dbReference type="GO" id="GO:0016787">
    <property type="term" value="F:hydrolase activity"/>
    <property type="evidence" value="ECO:0007669"/>
    <property type="project" value="UniProtKB-KW"/>
</dbReference>
<feature type="domain" description="Fumarylacetoacetase-like C-terminal" evidence="3">
    <location>
        <begin position="69"/>
        <end position="275"/>
    </location>
</feature>
<name>A0ABS7Q0J3_9SPHN</name>
<dbReference type="Pfam" id="PF01557">
    <property type="entry name" value="FAA_hydrolase"/>
    <property type="match status" value="1"/>
</dbReference>
<keyword evidence="5" id="KW-1185">Reference proteome</keyword>
<dbReference type="EMBL" id="JAINVV010000017">
    <property type="protein sequence ID" value="MBY8826410.1"/>
    <property type="molecule type" value="Genomic_DNA"/>
</dbReference>
<evidence type="ECO:0000259" key="3">
    <source>
        <dbReference type="Pfam" id="PF01557"/>
    </source>
</evidence>
<reference evidence="4 5" key="1">
    <citation type="submission" date="2021-08" db="EMBL/GenBank/DDBJ databases">
        <authorList>
            <person name="Tuo L."/>
        </authorList>
    </citation>
    <scope>NUCLEOTIDE SEQUENCE [LARGE SCALE GENOMIC DNA]</scope>
    <source>
        <strain evidence="4 5">JCM 31229</strain>
    </source>
</reference>
<dbReference type="Proteomes" id="UP000706039">
    <property type="component" value="Unassembled WGS sequence"/>
</dbReference>
<dbReference type="Gene3D" id="3.90.850.10">
    <property type="entry name" value="Fumarylacetoacetase-like, C-terminal domain"/>
    <property type="match status" value="1"/>
</dbReference>
<proteinExistence type="inferred from homology"/>
<keyword evidence="4" id="KW-0378">Hydrolase</keyword>
<dbReference type="SUPFAM" id="SSF56529">
    <property type="entry name" value="FAH"/>
    <property type="match status" value="1"/>
</dbReference>
<keyword evidence="2" id="KW-0479">Metal-binding</keyword>
<protein>
    <submittedName>
        <fullName evidence="4">Fumarylacetoacetate hydrolase family protein</fullName>
    </submittedName>
</protein>
<comment type="similarity">
    <text evidence="1">Belongs to the FAH family.</text>
</comment>
<gene>
    <name evidence="4" type="ORF">K7G82_29165</name>
</gene>
<organism evidence="4 5">
    <name type="scientific">Sphingomonas colocasiae</name>
    <dbReference type="NCBI Taxonomy" id="1848973"/>
    <lineage>
        <taxon>Bacteria</taxon>
        <taxon>Pseudomonadati</taxon>
        <taxon>Pseudomonadota</taxon>
        <taxon>Alphaproteobacteria</taxon>
        <taxon>Sphingomonadales</taxon>
        <taxon>Sphingomonadaceae</taxon>
        <taxon>Sphingomonas</taxon>
    </lineage>
</organism>
<dbReference type="InterPro" id="IPR051121">
    <property type="entry name" value="FAH"/>
</dbReference>
<dbReference type="RefSeq" id="WP_222994028.1">
    <property type="nucleotide sequence ID" value="NZ_JAINVV010000017.1"/>
</dbReference>
<sequence>MRIVRFGLAGSERYGLVDDADIVRDASSIVGDETDFERVLDRLATARATDLPAVPDGERLGCPVARVGKVVCAGLNYSDHAAETNMPVPSEPVLFMKANTSVCGPNDDIRIPPGADKVDWEVELGVVIGKRTTRVSEADALDHVAGYAVVHDVSERAFQLEGTGQWLKGKSLDSFCPVGPWLVTRDEVGDPQDLAMYLEVNGKRMQDGSTRTMVFGVAFLVSYISRFMTLEPGDIIATGTPPGVGMGQRPPVYLKPADRVSLGIQGLGVQRQTVRLID</sequence>
<dbReference type="PANTHER" id="PTHR42796">
    <property type="entry name" value="FUMARYLACETOACETATE HYDROLASE DOMAIN-CONTAINING PROTEIN 2A-RELATED"/>
    <property type="match status" value="1"/>
</dbReference>
<dbReference type="InterPro" id="IPR011234">
    <property type="entry name" value="Fumarylacetoacetase-like_C"/>
</dbReference>
<comment type="caution">
    <text evidence="4">The sequence shown here is derived from an EMBL/GenBank/DDBJ whole genome shotgun (WGS) entry which is preliminary data.</text>
</comment>
<evidence type="ECO:0000313" key="5">
    <source>
        <dbReference type="Proteomes" id="UP000706039"/>
    </source>
</evidence>
<dbReference type="InterPro" id="IPR036663">
    <property type="entry name" value="Fumarylacetoacetase_C_sf"/>
</dbReference>
<dbReference type="PANTHER" id="PTHR42796:SF4">
    <property type="entry name" value="FUMARYLACETOACETATE HYDROLASE DOMAIN-CONTAINING PROTEIN 2A"/>
    <property type="match status" value="1"/>
</dbReference>
<accession>A0ABS7Q0J3</accession>